<dbReference type="GO" id="GO:0005737">
    <property type="term" value="C:cytoplasm"/>
    <property type="evidence" value="ECO:0007669"/>
    <property type="project" value="UniProtKB-ARBA"/>
</dbReference>
<evidence type="ECO:0000256" key="4">
    <source>
        <dbReference type="ARBA" id="ARBA00023014"/>
    </source>
</evidence>
<feature type="binding site" evidence="5">
    <location>
        <position position="216"/>
    </location>
    <ligand>
        <name>dimethylallyl diphosphate</name>
        <dbReference type="ChEBI" id="CHEBI:57623"/>
    </ligand>
</feature>
<dbReference type="NCBIfam" id="TIGR00216">
    <property type="entry name" value="ispH_lytB"/>
    <property type="match status" value="1"/>
</dbReference>
<keyword evidence="1 5" id="KW-0004">4Fe-4S</keyword>
<comment type="catalytic activity">
    <reaction evidence="5">
        <text>isopentenyl diphosphate + 2 oxidized [2Fe-2S]-[ferredoxin] + H2O = (2E)-4-hydroxy-3-methylbut-2-enyl diphosphate + 2 reduced [2Fe-2S]-[ferredoxin] + 2 H(+)</text>
        <dbReference type="Rhea" id="RHEA:24488"/>
        <dbReference type="Rhea" id="RHEA-COMP:10000"/>
        <dbReference type="Rhea" id="RHEA-COMP:10001"/>
        <dbReference type="ChEBI" id="CHEBI:15377"/>
        <dbReference type="ChEBI" id="CHEBI:15378"/>
        <dbReference type="ChEBI" id="CHEBI:33737"/>
        <dbReference type="ChEBI" id="CHEBI:33738"/>
        <dbReference type="ChEBI" id="CHEBI:128753"/>
        <dbReference type="ChEBI" id="CHEBI:128769"/>
        <dbReference type="EC" id="1.17.7.4"/>
    </reaction>
</comment>
<organism evidence="7 8">
    <name type="scientific">Dendrosporobacter quercicolus</name>
    <dbReference type="NCBI Taxonomy" id="146817"/>
    <lineage>
        <taxon>Bacteria</taxon>
        <taxon>Bacillati</taxon>
        <taxon>Bacillota</taxon>
        <taxon>Negativicutes</taxon>
        <taxon>Selenomonadales</taxon>
        <taxon>Sporomusaceae</taxon>
        <taxon>Dendrosporobacter</taxon>
    </lineage>
</organism>
<accession>A0A1G9L3R9</accession>
<dbReference type="NCBIfam" id="NF000907">
    <property type="entry name" value="PRK00087.1"/>
    <property type="match status" value="1"/>
</dbReference>
<dbReference type="FunFam" id="2.40.50.140:FF:000051">
    <property type="entry name" value="RNA-binding transcriptional accessory protein"/>
    <property type="match status" value="2"/>
</dbReference>
<feature type="binding site" evidence="5">
    <location>
        <position position="122"/>
    </location>
    <ligand>
        <name>isopentenyl diphosphate</name>
        <dbReference type="ChEBI" id="CHEBI:128769"/>
    </ligand>
</feature>
<dbReference type="InterPro" id="IPR035104">
    <property type="entry name" value="Ribosomal_protein_S1-like"/>
</dbReference>
<dbReference type="AlphaFoldDB" id="A0A1G9L3R9"/>
<feature type="binding site" evidence="5">
    <location>
        <position position="218"/>
    </location>
    <ligand>
        <name>(2E)-4-hydroxy-3-methylbut-2-enyl diphosphate</name>
        <dbReference type="ChEBI" id="CHEBI:128753"/>
    </ligand>
</feature>
<dbReference type="Proteomes" id="UP000214880">
    <property type="component" value="Unassembled WGS sequence"/>
</dbReference>
<feature type="binding site" evidence="5">
    <location>
        <position position="218"/>
    </location>
    <ligand>
        <name>isopentenyl diphosphate</name>
        <dbReference type="ChEBI" id="CHEBI:128769"/>
    </ligand>
</feature>
<dbReference type="GO" id="GO:0046872">
    <property type="term" value="F:metal ion binding"/>
    <property type="evidence" value="ECO:0007669"/>
    <property type="project" value="UniProtKB-KW"/>
</dbReference>
<dbReference type="GO" id="GO:0050992">
    <property type="term" value="P:dimethylallyl diphosphate biosynthetic process"/>
    <property type="evidence" value="ECO:0007669"/>
    <property type="project" value="UniProtKB-UniRule"/>
</dbReference>
<comment type="similarity">
    <text evidence="5">Belongs to the IspH family.</text>
</comment>
<feature type="domain" description="S1 motif" evidence="6">
    <location>
        <begin position="376"/>
        <end position="442"/>
    </location>
</feature>
<dbReference type="CDD" id="cd05688">
    <property type="entry name" value="S1_RPS1_repeat_ec3"/>
    <property type="match status" value="1"/>
</dbReference>
<feature type="binding site" evidence="5">
    <location>
        <position position="122"/>
    </location>
    <ligand>
        <name>dimethylallyl diphosphate</name>
        <dbReference type="ChEBI" id="CHEBI:57623"/>
    </ligand>
</feature>
<dbReference type="UniPathway" id="UPA00059">
    <property type="reaction ID" value="UER00105"/>
</dbReference>
<dbReference type="GO" id="GO:0003729">
    <property type="term" value="F:mRNA binding"/>
    <property type="evidence" value="ECO:0007669"/>
    <property type="project" value="UniProtKB-ARBA"/>
</dbReference>
<dbReference type="Gene3D" id="3.40.50.11270">
    <property type="match status" value="1"/>
</dbReference>
<dbReference type="PANTHER" id="PTHR30426">
    <property type="entry name" value="4-HYDROXY-3-METHYLBUT-2-ENYL DIPHOSPHATE REDUCTASE"/>
    <property type="match status" value="1"/>
</dbReference>
<feature type="binding site" evidence="5">
    <location>
        <position position="40"/>
    </location>
    <ligand>
        <name>isopentenyl diphosphate</name>
        <dbReference type="ChEBI" id="CHEBI:128769"/>
    </ligand>
</feature>
<feature type="active site" description="Proton donor" evidence="5">
    <location>
        <position position="124"/>
    </location>
</feature>
<keyword evidence="5" id="KW-0560">Oxidoreductase</keyword>
<dbReference type="PROSITE" id="PS50126">
    <property type="entry name" value="S1"/>
    <property type="match status" value="4"/>
</dbReference>
<dbReference type="UniPathway" id="UPA00056">
    <property type="reaction ID" value="UER00097"/>
</dbReference>
<feature type="binding site" evidence="5">
    <location>
        <position position="260"/>
    </location>
    <ligand>
        <name>dimethylallyl diphosphate</name>
        <dbReference type="ChEBI" id="CHEBI:57623"/>
    </ligand>
</feature>
<dbReference type="RefSeq" id="WP_092067439.1">
    <property type="nucleotide sequence ID" value="NZ_FNHB01000001.1"/>
</dbReference>
<evidence type="ECO:0000256" key="1">
    <source>
        <dbReference type="ARBA" id="ARBA00022485"/>
    </source>
</evidence>
<sequence>MKTIVAQHRGFCYGVKRAVEMAQGCIHCAVPTYTLGPIIHNPQMVGRLAAKGIGMANTLEEIARGTVIIRSHGVGPDIYQAAQARGLQIVDATCPHVQKAQQAAKKLAGQGYHVVIIGEKRHPEVKSIFEWSGNKAQIIETVDEARELPFQERLGAVAQTTFAGDAFQAIVEVLATKTNDFKIERTICTATDLRQQAALALAAKVDIMLVIGGRNSANTTHLADLCLQAGCKTYHIETAEELQQEWFADVEAVGITAGASTPDWLIEEVYDKMQEMNQFMGDGVKEINVGDILQGKVVSIRPDEVFVDIGYKAEGVVPIGELAYPVPEDTADVVAEGDLIEVYVNEIDGKNGLILSKIKADRIVAWDKLETALAQNAVVEGKVTEAVKGGLRVAVYGVRGFIPASHIELRYTEDLAQFVGQNFLLTPIEVDRVKQRAVLSRKLVLEAEQRQKEQEIFARLAVDDVLSGTVTRIADYGAFIDIGGIDGLAHISDLAWERVKTPHDVVSVGDEVKVVVTKVDPQARRISLSLKQATRDPWLDRVDQFTTGSIVKGKVTKITNFGAFVELAKGIEGLVRLAELAEKRVSKAEEIVSVGQQVNVKIMEIDKAAKRIALSMIKASQDAERAEYQEFLTKNTEVGLTLGDQFGHLFKRED</sequence>
<dbReference type="EMBL" id="FNHB01000001">
    <property type="protein sequence ID" value="SDL56648.1"/>
    <property type="molecule type" value="Genomic_DNA"/>
</dbReference>
<dbReference type="Pfam" id="PF00575">
    <property type="entry name" value="S1"/>
    <property type="match status" value="4"/>
</dbReference>
<keyword evidence="2 5" id="KW-0479">Metal-binding</keyword>
<dbReference type="PRINTS" id="PR00681">
    <property type="entry name" value="RIBOSOMALS1"/>
</dbReference>
<reference evidence="7 8" key="1">
    <citation type="submission" date="2016-10" db="EMBL/GenBank/DDBJ databases">
        <authorList>
            <person name="de Groot N.N."/>
        </authorList>
    </citation>
    <scope>NUCLEOTIDE SEQUENCE [LARGE SCALE GENOMIC DNA]</scope>
    <source>
        <strain evidence="7 8">DSM 1736</strain>
    </source>
</reference>
<keyword evidence="4 5" id="KW-0411">Iron-sulfur</keyword>
<feature type="binding site" evidence="5">
    <location>
        <position position="72"/>
    </location>
    <ligand>
        <name>dimethylallyl diphosphate</name>
        <dbReference type="ChEBI" id="CHEBI:57623"/>
    </ligand>
</feature>
<keyword evidence="8" id="KW-1185">Reference proteome</keyword>
<dbReference type="CDD" id="cd13944">
    <property type="entry name" value="lytB_ispH"/>
    <property type="match status" value="1"/>
</dbReference>
<evidence type="ECO:0000259" key="6">
    <source>
        <dbReference type="PROSITE" id="PS50126"/>
    </source>
</evidence>
<feature type="binding site" evidence="5">
    <location>
        <position position="40"/>
    </location>
    <ligand>
        <name>(2E)-4-hydroxy-3-methylbut-2-enyl diphosphate</name>
        <dbReference type="ChEBI" id="CHEBI:128753"/>
    </ligand>
</feature>
<dbReference type="Pfam" id="PF02401">
    <property type="entry name" value="LYTB"/>
    <property type="match status" value="1"/>
</dbReference>
<evidence type="ECO:0000256" key="2">
    <source>
        <dbReference type="ARBA" id="ARBA00022723"/>
    </source>
</evidence>
<dbReference type="NCBIfam" id="NF002187">
    <property type="entry name" value="PRK01045.1-1"/>
    <property type="match status" value="1"/>
</dbReference>
<dbReference type="HAMAP" id="MF_00191">
    <property type="entry name" value="IspH"/>
    <property type="match status" value="1"/>
</dbReference>
<dbReference type="InterPro" id="IPR012340">
    <property type="entry name" value="NA-bd_OB-fold"/>
</dbReference>
<keyword evidence="5" id="KW-0414">Isoprene biosynthesis</keyword>
<dbReference type="SUPFAM" id="SSF50249">
    <property type="entry name" value="Nucleic acid-binding proteins"/>
    <property type="match status" value="4"/>
</dbReference>
<feature type="binding site" evidence="5">
    <location>
        <position position="72"/>
    </location>
    <ligand>
        <name>isopentenyl diphosphate</name>
        <dbReference type="ChEBI" id="CHEBI:128769"/>
    </ligand>
</feature>
<comment type="catalytic activity">
    <reaction evidence="5">
        <text>dimethylallyl diphosphate + 2 oxidized [2Fe-2S]-[ferredoxin] + H2O = (2E)-4-hydroxy-3-methylbut-2-enyl diphosphate + 2 reduced [2Fe-2S]-[ferredoxin] + 2 H(+)</text>
        <dbReference type="Rhea" id="RHEA:24825"/>
        <dbReference type="Rhea" id="RHEA-COMP:10000"/>
        <dbReference type="Rhea" id="RHEA-COMP:10001"/>
        <dbReference type="ChEBI" id="CHEBI:15377"/>
        <dbReference type="ChEBI" id="CHEBI:15378"/>
        <dbReference type="ChEBI" id="CHEBI:33737"/>
        <dbReference type="ChEBI" id="CHEBI:33738"/>
        <dbReference type="ChEBI" id="CHEBI:57623"/>
        <dbReference type="ChEBI" id="CHEBI:128753"/>
        <dbReference type="EC" id="1.17.7.4"/>
    </reaction>
</comment>
<dbReference type="OrthoDB" id="9804077at2"/>
<dbReference type="InterPro" id="IPR003451">
    <property type="entry name" value="LytB/IspH"/>
</dbReference>
<dbReference type="CDD" id="cd04465">
    <property type="entry name" value="S1_RPS1_repeat_ec2_hs2"/>
    <property type="match status" value="1"/>
</dbReference>
<feature type="binding site" evidence="5">
    <location>
        <position position="216"/>
    </location>
    <ligand>
        <name>(2E)-4-hydroxy-3-methylbut-2-enyl diphosphate</name>
        <dbReference type="ChEBI" id="CHEBI:128753"/>
    </ligand>
</feature>
<comment type="function">
    <text evidence="5">Catalyzes the conversion of 1-hydroxy-2-methyl-2-(E)-butenyl 4-diphosphate (HMBPP) into a mixture of isopentenyl diphosphate (IPP) and dimethylallyl diphosphate (DMAPP). Acts in the terminal step of the DOXP/MEP pathway for isoprenoid precursor biosynthesis.</text>
</comment>
<feature type="binding site" evidence="5">
    <location>
        <position position="122"/>
    </location>
    <ligand>
        <name>(2E)-4-hydroxy-3-methylbut-2-enyl diphosphate</name>
        <dbReference type="ChEBI" id="CHEBI:128753"/>
    </ligand>
</feature>
<evidence type="ECO:0000256" key="5">
    <source>
        <dbReference type="HAMAP-Rule" id="MF_00191"/>
    </source>
</evidence>
<feature type="binding site" evidence="5">
    <location>
        <position position="160"/>
    </location>
    <ligand>
        <name>(2E)-4-hydroxy-3-methylbut-2-enyl diphosphate</name>
        <dbReference type="ChEBI" id="CHEBI:128753"/>
    </ligand>
</feature>
<feature type="domain" description="S1 motif" evidence="6">
    <location>
        <begin position="290"/>
        <end position="358"/>
    </location>
</feature>
<feature type="binding site" evidence="5">
    <location>
        <position position="72"/>
    </location>
    <ligand>
        <name>(2E)-4-hydroxy-3-methylbut-2-enyl diphosphate</name>
        <dbReference type="ChEBI" id="CHEBI:128753"/>
    </ligand>
</feature>
<keyword evidence="3 5" id="KW-0408">Iron</keyword>
<feature type="binding site" evidence="5">
    <location>
        <position position="260"/>
    </location>
    <ligand>
        <name>isopentenyl diphosphate</name>
        <dbReference type="ChEBI" id="CHEBI:128769"/>
    </ligand>
</feature>
<feature type="domain" description="S1 motif" evidence="6">
    <location>
        <begin position="548"/>
        <end position="617"/>
    </location>
</feature>
<dbReference type="Gene3D" id="2.40.50.140">
    <property type="entry name" value="Nucleic acid-binding proteins"/>
    <property type="match status" value="4"/>
</dbReference>
<dbReference type="GO" id="GO:0051539">
    <property type="term" value="F:4 iron, 4 sulfur cluster binding"/>
    <property type="evidence" value="ECO:0007669"/>
    <property type="project" value="UniProtKB-UniRule"/>
</dbReference>
<feature type="binding site" evidence="5">
    <location>
        <position position="218"/>
    </location>
    <ligand>
        <name>dimethylallyl diphosphate</name>
        <dbReference type="ChEBI" id="CHEBI:57623"/>
    </ligand>
</feature>
<evidence type="ECO:0000256" key="3">
    <source>
        <dbReference type="ARBA" id="ARBA00023004"/>
    </source>
</evidence>
<feature type="binding site" evidence="5">
    <location>
        <position position="260"/>
    </location>
    <ligand>
        <name>(2E)-4-hydroxy-3-methylbut-2-enyl diphosphate</name>
        <dbReference type="ChEBI" id="CHEBI:128753"/>
    </ligand>
</feature>
<dbReference type="CDD" id="cd05687">
    <property type="entry name" value="S1_RPS1_repeat_ec1_hs1"/>
    <property type="match status" value="1"/>
</dbReference>
<comment type="pathway">
    <text evidence="5">Isoprenoid biosynthesis; dimethylallyl diphosphate biosynthesis; dimethylallyl diphosphate from (2E)-4-hydroxy-3-methylbutenyl diphosphate: step 1/1.</text>
</comment>
<dbReference type="GO" id="GO:0019288">
    <property type="term" value="P:isopentenyl diphosphate biosynthetic process, methylerythritol 4-phosphate pathway"/>
    <property type="evidence" value="ECO:0007669"/>
    <property type="project" value="UniProtKB-UniRule"/>
</dbReference>
<evidence type="ECO:0000313" key="8">
    <source>
        <dbReference type="Proteomes" id="UP000214880"/>
    </source>
</evidence>
<feature type="binding site" evidence="5">
    <location>
        <position position="216"/>
    </location>
    <ligand>
        <name>isopentenyl diphosphate</name>
        <dbReference type="ChEBI" id="CHEBI:128769"/>
    </ligand>
</feature>
<dbReference type="PANTHER" id="PTHR30426:SF0">
    <property type="entry name" value="4-HYDROXY-3-METHYLBUT-2-ENYL DIPHOSPHATE REDUCTASE"/>
    <property type="match status" value="1"/>
</dbReference>
<protein>
    <recommendedName>
        <fullName evidence="5">4-hydroxy-3-methylbut-2-enyl diphosphate reductase</fullName>
        <shortName evidence="5">HMBPP reductase</shortName>
        <ecNumber evidence="5">1.17.7.4</ecNumber>
    </recommendedName>
</protein>
<feature type="binding site" evidence="5">
    <location>
        <position position="94"/>
    </location>
    <ligand>
        <name>[4Fe-4S] cluster</name>
        <dbReference type="ChEBI" id="CHEBI:49883"/>
    </ligand>
</feature>
<proteinExistence type="inferred from homology"/>
<feature type="binding site" evidence="5">
    <location>
        <position position="12"/>
    </location>
    <ligand>
        <name>[4Fe-4S] cluster</name>
        <dbReference type="ChEBI" id="CHEBI:49883"/>
    </ligand>
</feature>
<dbReference type="InterPro" id="IPR003029">
    <property type="entry name" value="S1_domain"/>
</dbReference>
<name>A0A1G9L3R9_9FIRM</name>
<dbReference type="STRING" id="146817.SAMN04488502_101222"/>
<comment type="caution">
    <text evidence="5">Lacks conserved residue(s) required for the propagation of feature annotation.</text>
</comment>
<comment type="cofactor">
    <cofactor evidence="5">
        <name>[4Fe-4S] cluster</name>
        <dbReference type="ChEBI" id="CHEBI:49883"/>
    </cofactor>
    <text evidence="5">Binds 1 [4Fe-4S] cluster per subunit.</text>
</comment>
<dbReference type="GO" id="GO:0016114">
    <property type="term" value="P:terpenoid biosynthetic process"/>
    <property type="evidence" value="ECO:0007669"/>
    <property type="project" value="UniProtKB-UniRule"/>
</dbReference>
<feature type="binding site" evidence="5">
    <location>
        <position position="188"/>
    </location>
    <ligand>
        <name>[4Fe-4S] cluster</name>
        <dbReference type="ChEBI" id="CHEBI:49883"/>
    </ligand>
</feature>
<dbReference type="GO" id="GO:0051745">
    <property type="term" value="F:4-hydroxy-3-methylbut-2-enyl diphosphate reductase activity"/>
    <property type="evidence" value="ECO:0007669"/>
    <property type="project" value="UniProtKB-UniRule"/>
</dbReference>
<dbReference type="NCBIfam" id="NF005208">
    <property type="entry name" value="PRK06676.1"/>
    <property type="match status" value="1"/>
</dbReference>
<comment type="pathway">
    <text evidence="5">Isoprenoid biosynthesis; isopentenyl diphosphate biosynthesis via DXP pathway; isopentenyl diphosphate from 1-deoxy-D-xylulose 5-phosphate: step 6/6.</text>
</comment>
<dbReference type="Gene3D" id="3.40.1010.20">
    <property type="entry name" value="4-hydroxy-3-methylbut-2-enyl diphosphate reductase, catalytic domain"/>
    <property type="match status" value="2"/>
</dbReference>
<dbReference type="EC" id="1.17.7.4" evidence="5"/>
<evidence type="ECO:0000313" key="7">
    <source>
        <dbReference type="EMBL" id="SDL56648.1"/>
    </source>
</evidence>
<feature type="domain" description="S1 motif" evidence="6">
    <location>
        <begin position="463"/>
        <end position="531"/>
    </location>
</feature>
<feature type="binding site" evidence="5">
    <location>
        <position position="40"/>
    </location>
    <ligand>
        <name>dimethylallyl diphosphate</name>
        <dbReference type="ChEBI" id="CHEBI:57623"/>
    </ligand>
</feature>
<gene>
    <name evidence="5" type="primary">ispH</name>
    <name evidence="7" type="ORF">SAMN04488502_101222</name>
</gene>
<dbReference type="SMART" id="SM00316">
    <property type="entry name" value="S1"/>
    <property type="match status" value="4"/>
</dbReference>